<dbReference type="EMBL" id="GL996499">
    <property type="protein sequence ID" value="EGW35067.1"/>
    <property type="molecule type" value="Genomic_DNA"/>
</dbReference>
<dbReference type="AlphaFoldDB" id="G3AFS8"/>
<name>G3AFS8_SPAPN</name>
<dbReference type="HOGENOM" id="CLU_1750823_0_0_1"/>
<dbReference type="InParanoid" id="G3AFS8"/>
<gene>
    <name evidence="1" type="ORF">SPAPADRAFT_48116</name>
</gene>
<reference evidence="1 2" key="1">
    <citation type="journal article" date="2011" name="Proc. Natl. Acad. Sci. U.S.A.">
        <title>Comparative genomics of xylose-fermenting fungi for enhanced biofuel production.</title>
        <authorList>
            <person name="Wohlbach D.J."/>
            <person name="Kuo A."/>
            <person name="Sato T.K."/>
            <person name="Potts K.M."/>
            <person name="Salamov A.A."/>
            <person name="LaButti K.M."/>
            <person name="Sun H."/>
            <person name="Clum A."/>
            <person name="Pangilinan J.L."/>
            <person name="Lindquist E.A."/>
            <person name="Lucas S."/>
            <person name="Lapidus A."/>
            <person name="Jin M."/>
            <person name="Gunawan C."/>
            <person name="Balan V."/>
            <person name="Dale B.E."/>
            <person name="Jeffries T.W."/>
            <person name="Zinkel R."/>
            <person name="Barry K.W."/>
            <person name="Grigoriev I.V."/>
            <person name="Gasch A.P."/>
        </authorList>
    </citation>
    <scope>NUCLEOTIDE SEQUENCE [LARGE SCALE GENOMIC DNA]</scope>
    <source>
        <strain evidence="2">NRRL Y-27907 / 11-Y1</strain>
    </source>
</reference>
<evidence type="ECO:0000313" key="2">
    <source>
        <dbReference type="Proteomes" id="UP000000709"/>
    </source>
</evidence>
<keyword evidence="2" id="KW-1185">Reference proteome</keyword>
<dbReference type="RefSeq" id="XP_007372479.1">
    <property type="nucleotide sequence ID" value="XM_007372417.1"/>
</dbReference>
<protein>
    <submittedName>
        <fullName evidence="1">Uncharacterized protein</fullName>
    </submittedName>
</protein>
<dbReference type="KEGG" id="spaa:SPAPADRAFT_48116"/>
<accession>G3AFS8</accession>
<proteinExistence type="predicted"/>
<organism evidence="2">
    <name type="scientific">Spathaspora passalidarum (strain NRRL Y-27907 / 11-Y1)</name>
    <dbReference type="NCBI Taxonomy" id="619300"/>
    <lineage>
        <taxon>Eukaryota</taxon>
        <taxon>Fungi</taxon>
        <taxon>Dikarya</taxon>
        <taxon>Ascomycota</taxon>
        <taxon>Saccharomycotina</taxon>
        <taxon>Pichiomycetes</taxon>
        <taxon>Debaryomycetaceae</taxon>
        <taxon>Spathaspora</taxon>
    </lineage>
</organism>
<dbReference type="GeneID" id="18871183"/>
<dbReference type="Proteomes" id="UP000000709">
    <property type="component" value="Unassembled WGS sequence"/>
</dbReference>
<evidence type="ECO:0000313" key="1">
    <source>
        <dbReference type="EMBL" id="EGW35067.1"/>
    </source>
</evidence>
<sequence>MEKPGISAADLSKFADAYCSDLEFLDDDLEHEEMNLDEIRNHILRKAKKRVIKINKTEDNKYKRFFIDGSTDIVSRKDVRKPALRNPEDVYAQIDKLEKHFASLDPITKLRFGVVETCERREIETPAERIFFGVYDKNESEDWWSDEEN</sequence>